<organism evidence="4 5">
    <name type="scientific">Mucilaginibacter pedocola</name>
    <dbReference type="NCBI Taxonomy" id="1792845"/>
    <lineage>
        <taxon>Bacteria</taxon>
        <taxon>Pseudomonadati</taxon>
        <taxon>Bacteroidota</taxon>
        <taxon>Sphingobacteriia</taxon>
        <taxon>Sphingobacteriales</taxon>
        <taxon>Sphingobacteriaceae</taxon>
        <taxon>Mucilaginibacter</taxon>
    </lineage>
</organism>
<sequence>MALQILSYVEKLLPFAQDFTIKKIKEQLIFHQLCEKAGIDFYEDDFDFAYLHSIAIFLSTQEKDWGIIFKIAEVRSAFKRGYRKRDYSEFNAIVNYHLHVTIKNGPLKELNTTPENLAKDFETIYAELIQDHITPSTLEGLKVTNELKQEFIHNAVQNDNSHQFTQQLLRDLAGTVQSLKNDAIPKSEYEQFMDSDHQAQLDLIKKLIDKYEVEAARENLFELKDRIWFRATNQIKFKVLNNIGFTYALQDDLLKSLDYYEQAAVFDPDNLNNLTNMVGIYFSYKRFDKIEPIAERLKITKPGIAKALELYRNESLAAQGNLESLITDDLMHDQEVIVALINLYLKLYPLKALDYAYKLYDTKRDSDNFKDIYCNLVCVALIGERIDFETTELQELKNVKIIEYADELLVELWNKYSNSDLRKFKLTILEKRGLILTVLGKHQEAINVADEILKIKPEAYHSAKQRGMNLMYLKKYAEATECFNKIAVTNGEAWEYLMAWLISLAKSEGLSAAQLKADRYLREPDCTADDRQRILSTLSFLYIDEQEYPTALSIVNIMEDEFPNQISIIADKASILEKIGSKEQYEEYLGKLLDLSQNGFNTYDKKDLCIVANYLMRAGKFNEAAIIFQSFVEIKRDHYLTMQLAECYHKSGNKEKALAIYETLRDNNGVGKYTLNEAEIYYFYHDYAKTLEVMSLYNEKFPEDQRTRINLIGLNIKLKHIPAAMQLLEKGFPIKDMPVTEIKVLAEIMIKLGLYVRGLDILYDYRRLYPSAKINSCYMSYCLYDPTNREQVEAKNEVEVDCVVKLESKGSTFHYVVEDKPANEVNHSKGEINLSDPIYLAMAGKTVGAKVNLGSGKSAREWTINEIFPKYRYAFHSAMNENQTIFSTETDSFSGYIADIKELDDLIGEQIKNQQKLDDFSREHEENYVNYQLPLSAFASFRNKNTIELYEYFMHKSGIKYSVGNVGEYTKAISFFNESPYVVADITTLLTLYFIGFDAKRLIPSIEIVTSYPTIDLINELYFKRESSSKADHMSIFEENGERVRMIVTAESKIIEFERLSSFKQWVENNARPLPCKLLLKFDDEKNDKFKSVLGSDVFEVALLGQEYNAPFLYDDAAGRRIIGEEYRFEGAWTQPFLKWLELKGLITSEDYISFLVKLCSLKFTHTGINTQDILNVIKIDEGKLSDNLELIVSILNGQNSDDRSIFIAFGAIAEIWNLAITEKRKDELSYFILMTFMIGRPLSPLMEMLPLHVDYFIKDFQTGKKMQKIITRLRKDFGYKSKLWK</sequence>
<dbReference type="RefSeq" id="WP_078350655.1">
    <property type="nucleotide sequence ID" value="NZ_MBTF01000036.1"/>
</dbReference>
<dbReference type="OrthoDB" id="98874at2"/>
<dbReference type="Gene3D" id="1.25.40.10">
    <property type="entry name" value="Tetratricopeptide repeat domain"/>
    <property type="match status" value="3"/>
</dbReference>
<evidence type="ECO:0000313" key="4">
    <source>
        <dbReference type="EMBL" id="OOQ57361.1"/>
    </source>
</evidence>
<dbReference type="Pfam" id="PF22736">
    <property type="entry name" value="NNH5"/>
    <property type="match status" value="1"/>
</dbReference>
<evidence type="ECO:0000259" key="3">
    <source>
        <dbReference type="Pfam" id="PF22736"/>
    </source>
</evidence>
<keyword evidence="1" id="KW-0802">TPR repeat</keyword>
<dbReference type="EMBL" id="MBTF01000036">
    <property type="protein sequence ID" value="OOQ57361.1"/>
    <property type="molecule type" value="Genomic_DNA"/>
</dbReference>
<feature type="domain" description="PIN" evidence="2">
    <location>
        <begin position="983"/>
        <end position="1121"/>
    </location>
</feature>
<feature type="domain" description="NACHT N-terminal helical" evidence="3">
    <location>
        <begin position="5"/>
        <end position="135"/>
    </location>
</feature>
<dbReference type="PROSITE" id="PS50005">
    <property type="entry name" value="TPR"/>
    <property type="match status" value="1"/>
</dbReference>
<accession>A0A1S9P8S6</accession>
<reference evidence="4 5" key="1">
    <citation type="submission" date="2016-07" db="EMBL/GenBank/DDBJ databases">
        <title>Genomic analysis of zinc-resistant bacterium Mucilaginibacter pedocola TBZ30.</title>
        <authorList>
            <person name="Huang J."/>
            <person name="Tang J."/>
        </authorList>
    </citation>
    <scope>NUCLEOTIDE SEQUENCE [LARGE SCALE GENOMIC DNA]</scope>
    <source>
        <strain evidence="4 5">TBZ30</strain>
    </source>
</reference>
<feature type="repeat" description="TPR" evidence="1">
    <location>
        <begin position="237"/>
        <end position="270"/>
    </location>
</feature>
<name>A0A1S9P8S6_9SPHI</name>
<dbReference type="Proteomes" id="UP000189739">
    <property type="component" value="Unassembled WGS sequence"/>
</dbReference>
<dbReference type="InterPro" id="IPR054610">
    <property type="entry name" value="NNH"/>
</dbReference>
<evidence type="ECO:0008006" key="6">
    <source>
        <dbReference type="Google" id="ProtNLM"/>
    </source>
</evidence>
<proteinExistence type="predicted"/>
<evidence type="ECO:0000259" key="2">
    <source>
        <dbReference type="Pfam" id="PF20698"/>
    </source>
</evidence>
<evidence type="ECO:0000313" key="5">
    <source>
        <dbReference type="Proteomes" id="UP000189739"/>
    </source>
</evidence>
<dbReference type="Pfam" id="PF20698">
    <property type="entry name" value="PIN-TPR-GreABC"/>
    <property type="match status" value="1"/>
</dbReference>
<comment type="caution">
    <text evidence="4">The sequence shown here is derived from an EMBL/GenBank/DDBJ whole genome shotgun (WGS) entry which is preliminary data.</text>
</comment>
<evidence type="ECO:0000256" key="1">
    <source>
        <dbReference type="PROSITE-ProRule" id="PRU00339"/>
    </source>
</evidence>
<dbReference type="SUPFAM" id="SSF48452">
    <property type="entry name" value="TPR-like"/>
    <property type="match status" value="3"/>
</dbReference>
<keyword evidence="5" id="KW-1185">Reference proteome</keyword>
<dbReference type="InterPro" id="IPR011990">
    <property type="entry name" value="TPR-like_helical_dom_sf"/>
</dbReference>
<gene>
    <name evidence="4" type="ORF">BC343_14755</name>
</gene>
<dbReference type="InterPro" id="IPR019734">
    <property type="entry name" value="TPR_rpt"/>
</dbReference>
<protein>
    <recommendedName>
        <fullName evidence="6">Tetratricopeptide repeat protein</fullName>
    </recommendedName>
</protein>
<dbReference type="SMART" id="SM00028">
    <property type="entry name" value="TPR"/>
    <property type="match status" value="4"/>
</dbReference>
<dbReference type="InterPro" id="IPR048987">
    <property type="entry name" value="PIN-TPR-GreABC"/>
</dbReference>